<accession>A0A1S7S8A4</accession>
<evidence type="ECO:0000313" key="1">
    <source>
        <dbReference type="EMBL" id="CUX64382.1"/>
    </source>
</evidence>
<reference evidence="1 2" key="1">
    <citation type="submission" date="2016-01" db="EMBL/GenBank/DDBJ databases">
        <authorList>
            <person name="Oliw E.H."/>
        </authorList>
    </citation>
    <scope>NUCLEOTIDE SEQUENCE [LARGE SCALE GENOMIC DNA]</scope>
    <source>
        <strain evidence="1 2">Kerr 14</strain>
    </source>
</reference>
<dbReference type="SUPFAM" id="SSF51735">
    <property type="entry name" value="NAD(P)-binding Rossmann-fold domains"/>
    <property type="match status" value="1"/>
</dbReference>
<dbReference type="EC" id="1.-.-.-" evidence="1"/>
<evidence type="ECO:0000313" key="2">
    <source>
        <dbReference type="Proteomes" id="UP000191897"/>
    </source>
</evidence>
<proteinExistence type="predicted"/>
<sequence>MSLEDWTRNLTVNLTIPFMLIKAALPHLRPTGGTIVNIGSIEGLDSNPKHAAYCAPRPACMA</sequence>
<name>A0A1S7S8A4_AGRTU</name>
<dbReference type="Pfam" id="PF00106">
    <property type="entry name" value="adh_short"/>
    <property type="match status" value="1"/>
</dbReference>
<dbReference type="Gene3D" id="3.40.50.720">
    <property type="entry name" value="NAD(P)-binding Rossmann-like Domain"/>
    <property type="match status" value="1"/>
</dbReference>
<dbReference type="EMBL" id="FBWC01000031">
    <property type="protein sequence ID" value="CUX64382.1"/>
    <property type="molecule type" value="Genomic_DNA"/>
</dbReference>
<dbReference type="GO" id="GO:0016491">
    <property type="term" value="F:oxidoreductase activity"/>
    <property type="evidence" value="ECO:0007669"/>
    <property type="project" value="UniProtKB-KW"/>
</dbReference>
<dbReference type="InterPro" id="IPR036291">
    <property type="entry name" value="NAD(P)-bd_dom_sf"/>
</dbReference>
<dbReference type="AlphaFoldDB" id="A0A1S7S8A4"/>
<dbReference type="InterPro" id="IPR002347">
    <property type="entry name" value="SDR_fam"/>
</dbReference>
<dbReference type="CDD" id="cd05233">
    <property type="entry name" value="SDR_c"/>
    <property type="match status" value="1"/>
</dbReference>
<dbReference type="Proteomes" id="UP000191897">
    <property type="component" value="Unassembled WGS sequence"/>
</dbReference>
<organism evidence="1 2">
    <name type="scientific">Agrobacterium tumefaciens str. Kerr 14</name>
    <dbReference type="NCBI Taxonomy" id="1183424"/>
    <lineage>
        <taxon>Bacteria</taxon>
        <taxon>Pseudomonadati</taxon>
        <taxon>Pseudomonadota</taxon>
        <taxon>Alphaproteobacteria</taxon>
        <taxon>Hyphomicrobiales</taxon>
        <taxon>Rhizobiaceae</taxon>
        <taxon>Rhizobium/Agrobacterium group</taxon>
        <taxon>Agrobacterium</taxon>
        <taxon>Agrobacterium tumefaciens complex</taxon>
    </lineage>
</organism>
<protein>
    <submittedName>
        <fullName evidence="1">Putative enzyme</fullName>
        <ecNumber evidence="1">1.-.-.-</ecNumber>
    </submittedName>
</protein>
<gene>
    <name evidence="1" type="ORF">AGR4C_Lc90222</name>
</gene>
<keyword evidence="1" id="KW-0560">Oxidoreductase</keyword>